<dbReference type="InterPro" id="IPR035979">
    <property type="entry name" value="RBD_domain_sf"/>
</dbReference>
<keyword evidence="5" id="KW-0539">Nucleus</keyword>
<evidence type="ECO:0000259" key="6">
    <source>
        <dbReference type="SMART" id="SM00479"/>
    </source>
</evidence>
<comment type="subcellular location">
    <subcellularLocation>
        <location evidence="1">Nucleus</location>
    </subcellularLocation>
</comment>
<evidence type="ECO:0000256" key="2">
    <source>
        <dbReference type="ARBA" id="ARBA00006357"/>
    </source>
</evidence>
<comment type="similarity">
    <text evidence="2">Belongs to the REXO1/REXO3 family.</text>
</comment>
<dbReference type="GO" id="GO:0003676">
    <property type="term" value="F:nucleic acid binding"/>
    <property type="evidence" value="ECO:0007669"/>
    <property type="project" value="InterPro"/>
</dbReference>
<dbReference type="InterPro" id="IPR012337">
    <property type="entry name" value="RNaseH-like_sf"/>
</dbReference>
<dbReference type="SMART" id="SM00479">
    <property type="entry name" value="EXOIII"/>
    <property type="match status" value="1"/>
</dbReference>
<dbReference type="HOGENOM" id="CLU_666452_0_0_1"/>
<dbReference type="InterPro" id="IPR012677">
    <property type="entry name" value="Nucleotide-bd_a/b_plait_sf"/>
</dbReference>
<dbReference type="GO" id="GO:0005634">
    <property type="term" value="C:nucleus"/>
    <property type="evidence" value="ECO:0007669"/>
    <property type="project" value="UniProtKB-SubCell"/>
</dbReference>
<evidence type="ECO:0000313" key="7">
    <source>
        <dbReference type="EMBL" id="CCA14247.1"/>
    </source>
</evidence>
<organism evidence="7">
    <name type="scientific">Albugo laibachii Nc14</name>
    <dbReference type="NCBI Taxonomy" id="890382"/>
    <lineage>
        <taxon>Eukaryota</taxon>
        <taxon>Sar</taxon>
        <taxon>Stramenopiles</taxon>
        <taxon>Oomycota</taxon>
        <taxon>Peronosporomycetes</taxon>
        <taxon>Albuginales</taxon>
        <taxon>Albuginaceae</taxon>
        <taxon>Albugo</taxon>
    </lineage>
</organism>
<dbReference type="InterPro" id="IPR047021">
    <property type="entry name" value="REXO1/3/4-like"/>
</dbReference>
<dbReference type="EMBL" id="FR824047">
    <property type="protein sequence ID" value="CCA14247.1"/>
    <property type="molecule type" value="Genomic_DNA"/>
</dbReference>
<evidence type="ECO:0000256" key="1">
    <source>
        <dbReference type="ARBA" id="ARBA00004123"/>
    </source>
</evidence>
<dbReference type="GO" id="GO:0004527">
    <property type="term" value="F:exonuclease activity"/>
    <property type="evidence" value="ECO:0007669"/>
    <property type="project" value="InterPro"/>
</dbReference>
<dbReference type="InterPro" id="IPR013520">
    <property type="entry name" value="Ribonucl_H"/>
</dbReference>
<dbReference type="SUPFAM" id="SSF53098">
    <property type="entry name" value="Ribonuclease H-like"/>
    <property type="match status" value="1"/>
</dbReference>
<dbReference type="AlphaFoldDB" id="F0VZL7"/>
<dbReference type="InterPro" id="IPR036397">
    <property type="entry name" value="RNaseH_sf"/>
</dbReference>
<reference evidence="7" key="1">
    <citation type="journal article" date="2011" name="PLoS Biol.">
        <title>Gene gain and loss during evolution of obligate parasitism in the white rust pathogen of Arabidopsis thaliana.</title>
        <authorList>
            <person name="Kemen E."/>
            <person name="Gardiner A."/>
            <person name="Schultz-Larsen T."/>
            <person name="Kemen A.C."/>
            <person name="Balmuth A.L."/>
            <person name="Robert-Seilaniantz A."/>
            <person name="Bailey K."/>
            <person name="Holub E."/>
            <person name="Studholme D.J."/>
            <person name="Maclean D."/>
            <person name="Jones J.D."/>
        </authorList>
    </citation>
    <scope>NUCLEOTIDE SEQUENCE</scope>
</reference>
<keyword evidence="3" id="KW-0540">Nuclease</keyword>
<protein>
    <submittedName>
        <fullName evidence="7">Uncharacterized protein AlNc14C2G355</fullName>
    </submittedName>
</protein>
<gene>
    <name evidence="7" type="primary">AlNc14C2G355</name>
    <name evidence="7" type="ORF">ALNC14_003900</name>
</gene>
<name>F0VZL7_9STRA</name>
<evidence type="ECO:0000256" key="3">
    <source>
        <dbReference type="ARBA" id="ARBA00022722"/>
    </source>
</evidence>
<keyword evidence="4" id="KW-0378">Hydrolase</keyword>
<sequence length="413" mass="46355">MQPPLTSSHGFTSSQQKRLVSATKAAKDAMIRLLTGTLKEAVPFEKWEELVQSTREHPEYKELYNFPSDQLGWKRTRSKKKPTTLRIAAIDCEMCVVGHDEDSTDINRKALVRVSVVNGEDLIRHIAADLIVHQPEPGYHVVDYKTFIHGLSPEQVHNSKISVAKAQKEVMKYISSDTILVGQSLDGDLNTLRISHDRCIDTALIYQRMTDDIKVQKPGLQDLAQHLLQFEMPQGHDSVLDAQITMLAAIHGAKNGYGKVIPFNSDVGKRFDATLARSCRLRVHRIPKGVHVADLEKFFTEEAKIIPSSVESIMWSDTKGKTAYGSCHVTFLSKEHADLAFKTIPSVGKKKAVTKKRKDCEANNDTSETATPNYLINYDILGRAQKRIKLNGKIFIQGKAKRQVFWNIQVGVV</sequence>
<evidence type="ECO:0000256" key="5">
    <source>
        <dbReference type="ARBA" id="ARBA00023242"/>
    </source>
</evidence>
<dbReference type="Gene3D" id="3.30.420.10">
    <property type="entry name" value="Ribonuclease H-like superfamily/Ribonuclease H"/>
    <property type="match status" value="1"/>
</dbReference>
<proteinExistence type="inferred from homology"/>
<evidence type="ECO:0000256" key="4">
    <source>
        <dbReference type="ARBA" id="ARBA00022801"/>
    </source>
</evidence>
<dbReference type="SUPFAM" id="SSF54928">
    <property type="entry name" value="RNA-binding domain, RBD"/>
    <property type="match status" value="1"/>
</dbReference>
<accession>F0VZL7</accession>
<dbReference type="PANTHER" id="PTHR12801:SF115">
    <property type="entry name" value="FI18136P1-RELATED"/>
    <property type="match status" value="1"/>
</dbReference>
<dbReference type="Gene3D" id="3.30.70.330">
    <property type="match status" value="1"/>
</dbReference>
<dbReference type="PANTHER" id="PTHR12801">
    <property type="entry name" value="RNA EXONUCLEASE REXO1 / RECO3 FAMILY MEMBER-RELATED"/>
    <property type="match status" value="1"/>
</dbReference>
<reference evidence="7" key="2">
    <citation type="submission" date="2011-02" db="EMBL/GenBank/DDBJ databases">
        <authorList>
            <person name="MacLean D."/>
        </authorList>
    </citation>
    <scope>NUCLEOTIDE SEQUENCE</scope>
</reference>
<feature type="domain" description="Exonuclease" evidence="6">
    <location>
        <begin position="86"/>
        <end position="258"/>
    </location>
</feature>